<protein>
    <recommendedName>
        <fullName evidence="3">F-box domain-containing protein</fullName>
    </recommendedName>
</protein>
<dbReference type="EMBL" id="JANAWD010000224">
    <property type="protein sequence ID" value="KAJ3483530.1"/>
    <property type="molecule type" value="Genomic_DNA"/>
</dbReference>
<sequence>MPFPNLPPECWFRIAVYTLFPDLISLSSCSVYFRALVLSLFDSRYNNFLCKLSLHPSDFRELLARTGAVIGGAAVRMILEDKFETDGIPLHIFCRSHQLPLFRTALSRQNYNFDSNREYSYGFEPHSITITVLQFSNADRIIEIFDSPPSFFLLPSSRFRHTSQYSVASASSFWHAYPTTIGKPELSSPNQSPIFFQGDPLVRDLLPRSFRDTACFHLSLTDGDVSIDHLLPAWTQLNGIPIHGFEPPRTLRHHLNNTDISIMCFASYFVAN</sequence>
<name>A0AAD5V1Z1_9APHY</name>
<reference evidence="1" key="1">
    <citation type="submission" date="2022-07" db="EMBL/GenBank/DDBJ databases">
        <title>Genome Sequence of Physisporinus lineatus.</title>
        <authorList>
            <person name="Buettner E."/>
        </authorList>
    </citation>
    <scope>NUCLEOTIDE SEQUENCE</scope>
    <source>
        <strain evidence="1">VT162</strain>
    </source>
</reference>
<keyword evidence="2" id="KW-1185">Reference proteome</keyword>
<evidence type="ECO:0008006" key="3">
    <source>
        <dbReference type="Google" id="ProtNLM"/>
    </source>
</evidence>
<proteinExistence type="predicted"/>
<accession>A0AAD5V1Z1</accession>
<evidence type="ECO:0000313" key="1">
    <source>
        <dbReference type="EMBL" id="KAJ3483530.1"/>
    </source>
</evidence>
<organism evidence="1 2">
    <name type="scientific">Meripilus lineatus</name>
    <dbReference type="NCBI Taxonomy" id="2056292"/>
    <lineage>
        <taxon>Eukaryota</taxon>
        <taxon>Fungi</taxon>
        <taxon>Dikarya</taxon>
        <taxon>Basidiomycota</taxon>
        <taxon>Agaricomycotina</taxon>
        <taxon>Agaricomycetes</taxon>
        <taxon>Polyporales</taxon>
        <taxon>Meripilaceae</taxon>
        <taxon>Meripilus</taxon>
    </lineage>
</organism>
<dbReference type="AlphaFoldDB" id="A0AAD5V1Z1"/>
<gene>
    <name evidence="1" type="ORF">NLI96_g6240</name>
</gene>
<evidence type="ECO:0000313" key="2">
    <source>
        <dbReference type="Proteomes" id="UP001212997"/>
    </source>
</evidence>
<comment type="caution">
    <text evidence="1">The sequence shown here is derived from an EMBL/GenBank/DDBJ whole genome shotgun (WGS) entry which is preliminary data.</text>
</comment>
<dbReference type="Proteomes" id="UP001212997">
    <property type="component" value="Unassembled WGS sequence"/>
</dbReference>